<sequence>MSLYHKMQKMVDNTVEEFCRRLAEKHAGLEMDEMMTLWKETAKSPKKSNGKPKKKTAYMNFSQVMRAQIKRDNPSISFGELSGELARQWKALSAEQKANYAVLATPPPASPLPSTSACASPAKAASASSPAVKPSKGKGKKLDMEAEKSTPSKVSPKASKTRSSIADLKKLCKDKGLSIKGLKKREEFEELLESISTGGDDSDSDSDTDFPHTLVEEEDDILA</sequence>
<feature type="region of interest" description="Disordered" evidence="1">
    <location>
        <begin position="192"/>
        <end position="223"/>
    </location>
</feature>
<dbReference type="PROSITE" id="PS50118">
    <property type="entry name" value="HMG_BOX_2"/>
    <property type="match status" value="1"/>
</dbReference>
<dbReference type="AlphaFoldDB" id="A0A6C0IE87"/>
<evidence type="ECO:0000259" key="2">
    <source>
        <dbReference type="PROSITE" id="PS50118"/>
    </source>
</evidence>
<evidence type="ECO:0000256" key="1">
    <source>
        <dbReference type="SAM" id="MobiDB-lite"/>
    </source>
</evidence>
<accession>A0A6C0IE87</accession>
<feature type="domain" description="HMG box" evidence="2">
    <location>
        <begin position="51"/>
        <end position="100"/>
    </location>
</feature>
<dbReference type="InterPro" id="IPR009071">
    <property type="entry name" value="HMG_box_dom"/>
</dbReference>
<proteinExistence type="predicted"/>
<protein>
    <recommendedName>
        <fullName evidence="2">HMG box domain-containing protein</fullName>
    </recommendedName>
</protein>
<reference evidence="3" key="1">
    <citation type="journal article" date="2020" name="Nature">
        <title>Giant virus diversity and host interactions through global metagenomics.</title>
        <authorList>
            <person name="Schulz F."/>
            <person name="Roux S."/>
            <person name="Paez-Espino D."/>
            <person name="Jungbluth S."/>
            <person name="Walsh D.A."/>
            <person name="Denef V.J."/>
            <person name="McMahon K.D."/>
            <person name="Konstantinidis K.T."/>
            <person name="Eloe-Fadrosh E.A."/>
            <person name="Kyrpides N.C."/>
            <person name="Woyke T."/>
        </authorList>
    </citation>
    <scope>NUCLEOTIDE SEQUENCE</scope>
    <source>
        <strain evidence="3">GVMAG-M-3300023184-71</strain>
    </source>
</reference>
<feature type="compositionally biased region" description="Low complexity" evidence="1">
    <location>
        <begin position="112"/>
        <end position="134"/>
    </location>
</feature>
<feature type="compositionally biased region" description="Basic and acidic residues" evidence="1">
    <location>
        <begin position="140"/>
        <end position="150"/>
    </location>
</feature>
<dbReference type="Gene3D" id="1.10.30.10">
    <property type="entry name" value="High mobility group box domain"/>
    <property type="match status" value="1"/>
</dbReference>
<evidence type="ECO:0000313" key="3">
    <source>
        <dbReference type="EMBL" id="QHT90736.1"/>
    </source>
</evidence>
<dbReference type="InterPro" id="IPR036910">
    <property type="entry name" value="HMG_box_dom_sf"/>
</dbReference>
<name>A0A6C0IE87_9ZZZZ</name>
<dbReference type="EMBL" id="MN740157">
    <property type="protein sequence ID" value="QHT90736.1"/>
    <property type="molecule type" value="Genomic_DNA"/>
</dbReference>
<dbReference type="SMART" id="SM00398">
    <property type="entry name" value="HMG"/>
    <property type="match status" value="1"/>
</dbReference>
<organism evidence="3">
    <name type="scientific">viral metagenome</name>
    <dbReference type="NCBI Taxonomy" id="1070528"/>
    <lineage>
        <taxon>unclassified sequences</taxon>
        <taxon>metagenomes</taxon>
        <taxon>organismal metagenomes</taxon>
    </lineage>
</organism>
<dbReference type="Pfam" id="PF00505">
    <property type="entry name" value="HMG_box"/>
    <property type="match status" value="1"/>
</dbReference>
<dbReference type="SUPFAM" id="SSF47095">
    <property type="entry name" value="HMG-box"/>
    <property type="match status" value="1"/>
</dbReference>
<feature type="region of interest" description="Disordered" evidence="1">
    <location>
        <begin position="107"/>
        <end position="165"/>
    </location>
</feature>